<evidence type="ECO:0000313" key="1">
    <source>
        <dbReference type="EMBL" id="RUP52037.1"/>
    </source>
</evidence>
<dbReference type="OrthoDB" id="2322999at2759"/>
<proteinExistence type="predicted"/>
<gene>
    <name evidence="1" type="ORF">BC936DRAFT_142998</name>
</gene>
<sequence>MAATLLSNVEYNSIPTLQEAAAAVKSFQVTQDMMLFGDIFLKHLMHDTWGLSLVHRHFDLKPNEIMLEQPVNRDAKTVTKAVEVSKVVAPLTGSNYRFQEDGKLLAFEYRYHSDATLQEVLQNERFLAFLCDLKQTIAETGLDNVLGLTPVESTKPGLETTNYENRENIVEPLADGTPMLSDYVTAVWAFNESGPGVQRGCRWVTMCQLWTDSNGNPRHTSGAHMS</sequence>
<dbReference type="EMBL" id="RBNI01000249">
    <property type="protein sequence ID" value="RUP52037.1"/>
    <property type="molecule type" value="Genomic_DNA"/>
</dbReference>
<keyword evidence="2" id="KW-1185">Reference proteome</keyword>
<comment type="caution">
    <text evidence="1">The sequence shown here is derived from an EMBL/GenBank/DDBJ whole genome shotgun (WGS) entry which is preliminary data.</text>
</comment>
<reference evidence="1 2" key="1">
    <citation type="journal article" date="2018" name="New Phytol.">
        <title>Phylogenomics of Endogonaceae and evolution of mycorrhizas within Mucoromycota.</title>
        <authorList>
            <person name="Chang Y."/>
            <person name="Desiro A."/>
            <person name="Na H."/>
            <person name="Sandor L."/>
            <person name="Lipzen A."/>
            <person name="Clum A."/>
            <person name="Barry K."/>
            <person name="Grigoriev I.V."/>
            <person name="Martin F.M."/>
            <person name="Stajich J.E."/>
            <person name="Smith M.E."/>
            <person name="Bonito G."/>
            <person name="Spatafora J.W."/>
        </authorList>
    </citation>
    <scope>NUCLEOTIDE SEQUENCE [LARGE SCALE GENOMIC DNA]</scope>
    <source>
        <strain evidence="1 2">GMNB39</strain>
    </source>
</reference>
<protein>
    <submittedName>
        <fullName evidence="1">Uncharacterized protein</fullName>
    </submittedName>
</protein>
<evidence type="ECO:0000313" key="2">
    <source>
        <dbReference type="Proteomes" id="UP000268093"/>
    </source>
</evidence>
<dbReference type="AlphaFoldDB" id="A0A433DMJ6"/>
<accession>A0A433DMJ6</accession>
<name>A0A433DMJ6_9FUNG</name>
<dbReference type="Proteomes" id="UP000268093">
    <property type="component" value="Unassembled WGS sequence"/>
</dbReference>
<organism evidence="1 2">
    <name type="scientific">Jimgerdemannia flammicorona</name>
    <dbReference type="NCBI Taxonomy" id="994334"/>
    <lineage>
        <taxon>Eukaryota</taxon>
        <taxon>Fungi</taxon>
        <taxon>Fungi incertae sedis</taxon>
        <taxon>Mucoromycota</taxon>
        <taxon>Mucoromycotina</taxon>
        <taxon>Endogonomycetes</taxon>
        <taxon>Endogonales</taxon>
        <taxon>Endogonaceae</taxon>
        <taxon>Jimgerdemannia</taxon>
    </lineage>
</organism>